<organism evidence="10 11">
    <name type="scientific">Streptobacillus felis</name>
    <dbReference type="NCBI Taxonomy" id="1384509"/>
    <lineage>
        <taxon>Bacteria</taxon>
        <taxon>Fusobacteriati</taxon>
        <taxon>Fusobacteriota</taxon>
        <taxon>Fusobacteriia</taxon>
        <taxon>Fusobacteriales</taxon>
        <taxon>Leptotrichiaceae</taxon>
        <taxon>Streptobacillus</taxon>
    </lineage>
</organism>
<evidence type="ECO:0000256" key="4">
    <source>
        <dbReference type="ARBA" id="ARBA00022723"/>
    </source>
</evidence>
<dbReference type="GO" id="GO:0051536">
    <property type="term" value="F:iron-sulfur cluster binding"/>
    <property type="evidence" value="ECO:0007669"/>
    <property type="project" value="UniProtKB-KW"/>
</dbReference>
<dbReference type="GO" id="GO:0046872">
    <property type="term" value="F:metal ion binding"/>
    <property type="evidence" value="ECO:0007669"/>
    <property type="project" value="UniProtKB-KW"/>
</dbReference>
<evidence type="ECO:0000256" key="7">
    <source>
        <dbReference type="ARBA" id="ARBA00023014"/>
    </source>
</evidence>
<accession>A0A7Z0PHN9</accession>
<gene>
    <name evidence="10" type="ORF">HP397_05170</name>
</gene>
<dbReference type="InterPro" id="IPR015422">
    <property type="entry name" value="PyrdxlP-dep_Trfase_small"/>
</dbReference>
<evidence type="ECO:0000259" key="9">
    <source>
        <dbReference type="Pfam" id="PF00266"/>
    </source>
</evidence>
<keyword evidence="7" id="KW-0411">Iron-sulfur</keyword>
<dbReference type="Pfam" id="PF00266">
    <property type="entry name" value="Aminotran_5"/>
    <property type="match status" value="1"/>
</dbReference>
<dbReference type="Gene3D" id="3.40.640.10">
    <property type="entry name" value="Type I PLP-dependent aspartate aminotransferase-like (Major domain)"/>
    <property type="match status" value="1"/>
</dbReference>
<comment type="cofactor">
    <cofactor evidence="1">
        <name>pyridoxal 5'-phosphate</name>
        <dbReference type="ChEBI" id="CHEBI:597326"/>
    </cofactor>
</comment>
<evidence type="ECO:0000256" key="3">
    <source>
        <dbReference type="ARBA" id="ARBA00022679"/>
    </source>
</evidence>
<protein>
    <submittedName>
        <fullName evidence="10">Cysteine desulfurase</fullName>
    </submittedName>
</protein>
<dbReference type="InterPro" id="IPR015424">
    <property type="entry name" value="PyrdxlP-dep_Trfase"/>
</dbReference>
<name>A0A7Z0PHN9_9FUSO</name>
<keyword evidence="4" id="KW-0479">Metal-binding</keyword>
<dbReference type="PIRSF" id="PIRSF005572">
    <property type="entry name" value="NifS"/>
    <property type="match status" value="1"/>
</dbReference>
<dbReference type="InterPro" id="IPR016454">
    <property type="entry name" value="Cysteine_dSase"/>
</dbReference>
<dbReference type="PANTHER" id="PTHR11601">
    <property type="entry name" value="CYSTEINE DESULFURYLASE FAMILY MEMBER"/>
    <property type="match status" value="1"/>
</dbReference>
<comment type="similarity">
    <text evidence="2">Belongs to the class-V pyridoxal-phosphate-dependent aminotransferase family. NifS/IscS subfamily.</text>
</comment>
<evidence type="ECO:0000256" key="1">
    <source>
        <dbReference type="ARBA" id="ARBA00001933"/>
    </source>
</evidence>
<dbReference type="Gene3D" id="1.10.260.50">
    <property type="match status" value="1"/>
</dbReference>
<sequence length="370" mass="41535">MKVYLDNAATTGILDEFKEELLNVFVTNFANASSIHALGKKSRYILEKSREIVANSLNVLPKDIFFTSGATESNNMIIKGVALSKGSGHIITSSIEHPSVLNVCKYLEEKGYEITYLRPDKYGRISKEDVISNIKENTILITIMAVNNETGVKMPIEDIGNAIKETNIFFHSDMTQLILKEKIDLSSFNIDGISASFHKLHGLKGAGIAYIKSKHQIEKILHGGHQEKNRRSGTENLQSIIYSSKVYEYLYNNIDKNLEYIKELRKYLGDKLEKLEGKVLVNNNKYTINHIINIQIIGKDIDYLLPLFDMNGIYISGGSACQSGAINPSTVLMEQGLSEEEAKSSVRLSLSIQNTKEEIDYFIDVLKKIL</sequence>
<keyword evidence="11" id="KW-1185">Reference proteome</keyword>
<dbReference type="EMBL" id="JABMKT010000025">
    <property type="protein sequence ID" value="NYV28195.1"/>
    <property type="molecule type" value="Genomic_DNA"/>
</dbReference>
<evidence type="ECO:0000256" key="5">
    <source>
        <dbReference type="ARBA" id="ARBA00022898"/>
    </source>
</evidence>
<dbReference type="SUPFAM" id="SSF53383">
    <property type="entry name" value="PLP-dependent transferases"/>
    <property type="match status" value="1"/>
</dbReference>
<proteinExistence type="inferred from homology"/>
<dbReference type="RefSeq" id="WP_180136236.1">
    <property type="nucleotide sequence ID" value="NZ_JABMKT010000025.1"/>
</dbReference>
<dbReference type="InterPro" id="IPR015421">
    <property type="entry name" value="PyrdxlP-dep_Trfase_major"/>
</dbReference>
<evidence type="ECO:0000256" key="6">
    <source>
        <dbReference type="ARBA" id="ARBA00023004"/>
    </source>
</evidence>
<reference evidence="10 11" key="1">
    <citation type="submission" date="2020-05" db="EMBL/GenBank/DDBJ databases">
        <title>Streptobacillus felis strain LHL191014123.</title>
        <authorList>
            <person name="Fawzy A."/>
            <person name="Rau J."/>
            <person name="Risse K."/>
            <person name="Schauerte N."/>
            <person name="Geiger C."/>
            <person name="Blom J."/>
            <person name="Imirzalioglu C."/>
            <person name="Falgenhauer J."/>
            <person name="Bach A."/>
            <person name="Herden C."/>
            <person name="Eisenberg T."/>
        </authorList>
    </citation>
    <scope>NUCLEOTIDE SEQUENCE [LARGE SCALE GENOMIC DNA]</scope>
    <source>
        <strain evidence="10 11">LHL191014123</strain>
    </source>
</reference>
<dbReference type="Proteomes" id="UP000526184">
    <property type="component" value="Unassembled WGS sequence"/>
</dbReference>
<comment type="catalytic activity">
    <reaction evidence="8">
        <text>(sulfur carrier)-H + L-cysteine = (sulfur carrier)-SH + L-alanine</text>
        <dbReference type="Rhea" id="RHEA:43892"/>
        <dbReference type="Rhea" id="RHEA-COMP:14737"/>
        <dbReference type="Rhea" id="RHEA-COMP:14739"/>
        <dbReference type="ChEBI" id="CHEBI:29917"/>
        <dbReference type="ChEBI" id="CHEBI:35235"/>
        <dbReference type="ChEBI" id="CHEBI:57972"/>
        <dbReference type="ChEBI" id="CHEBI:64428"/>
        <dbReference type="EC" id="2.8.1.7"/>
    </reaction>
</comment>
<feature type="domain" description="Aminotransferase class V" evidence="9">
    <location>
        <begin position="3"/>
        <end position="362"/>
    </location>
</feature>
<evidence type="ECO:0000256" key="2">
    <source>
        <dbReference type="ARBA" id="ARBA00006490"/>
    </source>
</evidence>
<comment type="caution">
    <text evidence="10">The sequence shown here is derived from an EMBL/GenBank/DDBJ whole genome shotgun (WGS) entry which is preliminary data.</text>
</comment>
<evidence type="ECO:0000313" key="10">
    <source>
        <dbReference type="EMBL" id="NYV28195.1"/>
    </source>
</evidence>
<keyword evidence="5" id="KW-0663">Pyridoxal phosphate</keyword>
<keyword evidence="3" id="KW-0808">Transferase</keyword>
<evidence type="ECO:0000256" key="8">
    <source>
        <dbReference type="ARBA" id="ARBA00050776"/>
    </source>
</evidence>
<dbReference type="GO" id="GO:0031071">
    <property type="term" value="F:cysteine desulfurase activity"/>
    <property type="evidence" value="ECO:0007669"/>
    <property type="project" value="UniProtKB-EC"/>
</dbReference>
<dbReference type="InterPro" id="IPR000192">
    <property type="entry name" value="Aminotrans_V_dom"/>
</dbReference>
<keyword evidence="6" id="KW-0408">Iron</keyword>
<evidence type="ECO:0000313" key="11">
    <source>
        <dbReference type="Proteomes" id="UP000526184"/>
    </source>
</evidence>
<dbReference type="AlphaFoldDB" id="A0A7Z0PHN9"/>
<dbReference type="PANTHER" id="PTHR11601:SF34">
    <property type="entry name" value="CYSTEINE DESULFURASE"/>
    <property type="match status" value="1"/>
</dbReference>
<dbReference type="Gene3D" id="3.90.1150.10">
    <property type="entry name" value="Aspartate Aminotransferase, domain 1"/>
    <property type="match status" value="1"/>
</dbReference>